<dbReference type="RefSeq" id="WP_073598871.1">
    <property type="nucleotide sequence ID" value="NZ_MRCB01000005.1"/>
</dbReference>
<reference evidence="14 15" key="1">
    <citation type="submission" date="2016-11" db="EMBL/GenBank/DDBJ databases">
        <title>Draft Genome Sequences of Nine Cyanobacterial Strains from Diverse Habitats.</title>
        <authorList>
            <person name="Zhu T."/>
            <person name="Hou S."/>
            <person name="Lu X."/>
            <person name="Hess W.R."/>
        </authorList>
    </citation>
    <scope>NUCLEOTIDE SEQUENCE [LARGE SCALE GENOMIC DNA]</scope>
    <source>
        <strain evidence="14 15">NIES-593</strain>
    </source>
</reference>
<dbReference type="InterPro" id="IPR028325">
    <property type="entry name" value="VG_K_chnl"/>
</dbReference>
<evidence type="ECO:0000256" key="6">
    <source>
        <dbReference type="ARBA" id="ARBA00022882"/>
    </source>
</evidence>
<evidence type="ECO:0000256" key="5">
    <source>
        <dbReference type="ARBA" id="ARBA00022826"/>
    </source>
</evidence>
<evidence type="ECO:0000256" key="8">
    <source>
        <dbReference type="ARBA" id="ARBA00022989"/>
    </source>
</evidence>
<dbReference type="Gene3D" id="1.10.287.70">
    <property type="match status" value="1"/>
</dbReference>
<accession>A0A1U7HMM2</accession>
<feature type="transmembrane region" description="Helical" evidence="12">
    <location>
        <begin position="53"/>
        <end position="72"/>
    </location>
</feature>
<evidence type="ECO:0000256" key="4">
    <source>
        <dbReference type="ARBA" id="ARBA00022692"/>
    </source>
</evidence>
<dbReference type="Proteomes" id="UP000186868">
    <property type="component" value="Unassembled WGS sequence"/>
</dbReference>
<evidence type="ECO:0000313" key="15">
    <source>
        <dbReference type="Proteomes" id="UP000186868"/>
    </source>
</evidence>
<feature type="transmembrane region" description="Helical" evidence="12">
    <location>
        <begin position="140"/>
        <end position="158"/>
    </location>
</feature>
<feature type="transmembrane region" description="Helical" evidence="12">
    <location>
        <begin position="170"/>
        <end position="190"/>
    </location>
</feature>
<evidence type="ECO:0000256" key="12">
    <source>
        <dbReference type="SAM" id="Phobius"/>
    </source>
</evidence>
<evidence type="ECO:0000256" key="7">
    <source>
        <dbReference type="ARBA" id="ARBA00022958"/>
    </source>
</evidence>
<evidence type="ECO:0000256" key="11">
    <source>
        <dbReference type="ARBA" id="ARBA00023303"/>
    </source>
</evidence>
<proteinExistence type="predicted"/>
<dbReference type="EMBL" id="MRCB01000005">
    <property type="protein sequence ID" value="OKH24804.1"/>
    <property type="molecule type" value="Genomic_DNA"/>
</dbReference>
<keyword evidence="11" id="KW-0407">Ion channel</keyword>
<comment type="subcellular location">
    <subcellularLocation>
        <location evidence="1">Membrane</location>
        <topology evidence="1">Multi-pass membrane protein</topology>
    </subcellularLocation>
</comment>
<dbReference type="PANTHER" id="PTHR11537">
    <property type="entry name" value="VOLTAGE-GATED POTASSIUM CHANNEL"/>
    <property type="match status" value="1"/>
</dbReference>
<keyword evidence="5" id="KW-0631">Potassium channel</keyword>
<keyword evidence="4 12" id="KW-0812">Transmembrane</keyword>
<gene>
    <name evidence="14" type="ORF">NIES593_06185</name>
</gene>
<dbReference type="GO" id="GO:0008076">
    <property type="term" value="C:voltage-gated potassium channel complex"/>
    <property type="evidence" value="ECO:0007669"/>
    <property type="project" value="InterPro"/>
</dbReference>
<evidence type="ECO:0000313" key="14">
    <source>
        <dbReference type="EMBL" id="OKH24804.1"/>
    </source>
</evidence>
<keyword evidence="10 12" id="KW-0472">Membrane</keyword>
<feature type="transmembrane region" description="Helical" evidence="12">
    <location>
        <begin position="202"/>
        <end position="219"/>
    </location>
</feature>
<dbReference type="SUPFAM" id="SSF81324">
    <property type="entry name" value="Voltage-gated potassium channels"/>
    <property type="match status" value="1"/>
</dbReference>
<evidence type="ECO:0000256" key="9">
    <source>
        <dbReference type="ARBA" id="ARBA00023065"/>
    </source>
</evidence>
<keyword evidence="9" id="KW-0406">Ion transport</keyword>
<evidence type="ECO:0000256" key="10">
    <source>
        <dbReference type="ARBA" id="ARBA00023136"/>
    </source>
</evidence>
<keyword evidence="7" id="KW-0630">Potassium</keyword>
<dbReference type="PRINTS" id="PR00169">
    <property type="entry name" value="KCHANNEL"/>
</dbReference>
<keyword evidence="8 12" id="KW-1133">Transmembrane helix</keyword>
<dbReference type="InterPro" id="IPR027359">
    <property type="entry name" value="Volt_channel_dom_sf"/>
</dbReference>
<name>A0A1U7HMM2_9CYAN</name>
<feature type="domain" description="Ion transport" evidence="13">
    <location>
        <begin position="24"/>
        <end position="215"/>
    </location>
</feature>
<evidence type="ECO:0000256" key="2">
    <source>
        <dbReference type="ARBA" id="ARBA00022448"/>
    </source>
</evidence>
<dbReference type="GO" id="GO:0001508">
    <property type="term" value="P:action potential"/>
    <property type="evidence" value="ECO:0007669"/>
    <property type="project" value="TreeGrafter"/>
</dbReference>
<evidence type="ECO:0000256" key="3">
    <source>
        <dbReference type="ARBA" id="ARBA00022538"/>
    </source>
</evidence>
<dbReference type="AlphaFoldDB" id="A0A1U7HMM2"/>
<keyword evidence="3" id="KW-0633">Potassium transport</keyword>
<keyword evidence="15" id="KW-1185">Reference proteome</keyword>
<keyword evidence="6" id="KW-0851">Voltage-gated channel</keyword>
<organism evidence="14 15">
    <name type="scientific">Hydrococcus rivularis NIES-593</name>
    <dbReference type="NCBI Taxonomy" id="1921803"/>
    <lineage>
        <taxon>Bacteria</taxon>
        <taxon>Bacillati</taxon>
        <taxon>Cyanobacteriota</taxon>
        <taxon>Cyanophyceae</taxon>
        <taxon>Pleurocapsales</taxon>
        <taxon>Hydrococcaceae</taxon>
        <taxon>Hydrococcus</taxon>
    </lineage>
</organism>
<dbReference type="InterPro" id="IPR005821">
    <property type="entry name" value="Ion_trans_dom"/>
</dbReference>
<evidence type="ECO:0000256" key="1">
    <source>
        <dbReference type="ARBA" id="ARBA00004141"/>
    </source>
</evidence>
<comment type="caution">
    <text evidence="14">The sequence shown here is derived from an EMBL/GenBank/DDBJ whole genome shotgun (WGS) entry which is preliminary data.</text>
</comment>
<keyword evidence="2" id="KW-0813">Transport</keyword>
<feature type="transmembrane region" description="Helical" evidence="12">
    <location>
        <begin position="20"/>
        <end position="41"/>
    </location>
</feature>
<dbReference type="STRING" id="1921803.NIES593_06185"/>
<dbReference type="Gene3D" id="1.20.120.350">
    <property type="entry name" value="Voltage-gated potassium channels. Chain C"/>
    <property type="match status" value="1"/>
</dbReference>
<dbReference type="PANTHER" id="PTHR11537:SF254">
    <property type="entry name" value="POTASSIUM VOLTAGE-GATED CHANNEL PROTEIN SHAB"/>
    <property type="match status" value="1"/>
</dbReference>
<sequence>MDFISWRKTVSHYLEDIETPIGKTINLTILGLIFLSLTIFVTETYSIPQIVRIWLDNIDIAILVIFTIEYSIRFWCADSKIKFVFSLFSIFDLIAIVPLIIGIMDIRFIRIFRWFRLLRLIRFLEFKISIFKIETEDGVILTRIVLTLFSIIFVYSGFIYQAEHSVNPTIFRNFFDALYFSVVTMTTVGFGDVTPISETGRFLTVLMILTGILLIPWQVGELVKQLLKTTNQVQKSCSGCGLSIHDFDANYCKVCGTKLKDWLK</sequence>
<feature type="transmembrane region" description="Helical" evidence="12">
    <location>
        <begin position="84"/>
        <end position="109"/>
    </location>
</feature>
<dbReference type="GO" id="GO:0005249">
    <property type="term" value="F:voltage-gated potassium channel activity"/>
    <property type="evidence" value="ECO:0007669"/>
    <property type="project" value="InterPro"/>
</dbReference>
<protein>
    <submittedName>
        <fullName evidence="14">Ion transporter</fullName>
    </submittedName>
</protein>
<dbReference type="Pfam" id="PF00520">
    <property type="entry name" value="Ion_trans"/>
    <property type="match status" value="1"/>
</dbReference>
<evidence type="ECO:0000259" key="13">
    <source>
        <dbReference type="Pfam" id="PF00520"/>
    </source>
</evidence>